<sequence length="383" mass="41544">MKKILACVLAVVLAFGMCTVAFAASDVTAIDVLSGTVYTYDDDDKAMYLADADDLDANTTYYIPVVDVTSGTAADITKLSDLTNNYKIRNSISDGSSYISSKPAFVIKSVSATYGDYHPVSASKTAFITFTTADKFNMEEVDLDMTIKVYPDESSYDISLNGVAQVVGTSTPAEIEEFTNSTICYRETEASSYFLVPSGAPIVTFDDIDDEIEMEFGDDDEEVVFIVNATNQKDLFLRLDTEDEALEDKYPNAELEIRYFAGNNKTFRKTGELTIPTDLDDGDEPYLYEVVDGKLTLCEDAKYDSSDEAFVIKTNKLGNYVISDTKLVDEDADDSDEDGDSTDSTDSSGDATTNPDTGANDFVGLAVALAVVSVAGIAVAKKR</sequence>
<evidence type="ECO:0000256" key="1">
    <source>
        <dbReference type="SAM" id="MobiDB-lite"/>
    </source>
</evidence>
<protein>
    <recommendedName>
        <fullName evidence="6">PGF-CTERM sorting domain-containing protein</fullName>
    </recommendedName>
</protein>
<evidence type="ECO:0000256" key="2">
    <source>
        <dbReference type="SAM" id="Phobius"/>
    </source>
</evidence>
<evidence type="ECO:0008006" key="6">
    <source>
        <dbReference type="Google" id="ProtNLM"/>
    </source>
</evidence>
<feature type="compositionally biased region" description="Acidic residues" evidence="1">
    <location>
        <begin position="330"/>
        <end position="343"/>
    </location>
</feature>
<keyword evidence="2" id="KW-1133">Transmembrane helix</keyword>
<feature type="chain" id="PRO_5037219878" description="PGF-CTERM sorting domain-containing protein" evidence="3">
    <location>
        <begin position="24"/>
        <end position="383"/>
    </location>
</feature>
<evidence type="ECO:0000313" key="4">
    <source>
        <dbReference type="EMBL" id="MBC8546163.1"/>
    </source>
</evidence>
<dbReference type="Proteomes" id="UP000653127">
    <property type="component" value="Unassembled WGS sequence"/>
</dbReference>
<evidence type="ECO:0000313" key="5">
    <source>
        <dbReference type="Proteomes" id="UP000653127"/>
    </source>
</evidence>
<evidence type="ECO:0000256" key="3">
    <source>
        <dbReference type="SAM" id="SignalP"/>
    </source>
</evidence>
<dbReference type="EMBL" id="JACRST010000004">
    <property type="protein sequence ID" value="MBC8546163.1"/>
    <property type="molecule type" value="Genomic_DNA"/>
</dbReference>
<keyword evidence="3" id="KW-0732">Signal</keyword>
<keyword evidence="2" id="KW-0812">Transmembrane</keyword>
<feature type="signal peptide" evidence="3">
    <location>
        <begin position="1"/>
        <end position="23"/>
    </location>
</feature>
<name>A0A926DYC1_9FIRM</name>
<dbReference type="AlphaFoldDB" id="A0A926DYC1"/>
<gene>
    <name evidence="4" type="ORF">H8711_04335</name>
</gene>
<feature type="transmembrane region" description="Helical" evidence="2">
    <location>
        <begin position="362"/>
        <end position="380"/>
    </location>
</feature>
<dbReference type="RefSeq" id="WP_249282316.1">
    <property type="nucleotide sequence ID" value="NZ_JACRST010000004.1"/>
</dbReference>
<keyword evidence="2" id="KW-0472">Membrane</keyword>
<keyword evidence="5" id="KW-1185">Reference proteome</keyword>
<reference evidence="4" key="1">
    <citation type="submission" date="2020-08" db="EMBL/GenBank/DDBJ databases">
        <title>Genome public.</title>
        <authorList>
            <person name="Liu C."/>
            <person name="Sun Q."/>
        </authorList>
    </citation>
    <scope>NUCLEOTIDE SEQUENCE</scope>
    <source>
        <strain evidence="4">NSJ-31</strain>
    </source>
</reference>
<accession>A0A926DYC1</accession>
<feature type="compositionally biased region" description="Low complexity" evidence="1">
    <location>
        <begin position="344"/>
        <end position="353"/>
    </location>
</feature>
<feature type="region of interest" description="Disordered" evidence="1">
    <location>
        <begin position="328"/>
        <end position="357"/>
    </location>
</feature>
<proteinExistence type="predicted"/>
<organism evidence="4 5">
    <name type="scientific">Ligaoa zhengdingensis</name>
    <dbReference type="NCBI Taxonomy" id="2763658"/>
    <lineage>
        <taxon>Bacteria</taxon>
        <taxon>Bacillati</taxon>
        <taxon>Bacillota</taxon>
        <taxon>Clostridia</taxon>
        <taxon>Eubacteriales</taxon>
        <taxon>Oscillospiraceae</taxon>
        <taxon>Ligaoa</taxon>
    </lineage>
</organism>
<comment type="caution">
    <text evidence="4">The sequence shown here is derived from an EMBL/GenBank/DDBJ whole genome shotgun (WGS) entry which is preliminary data.</text>
</comment>